<evidence type="ECO:0000259" key="1">
    <source>
        <dbReference type="SMART" id="SM00782"/>
    </source>
</evidence>
<gene>
    <name evidence="2" type="ORF">FLL45_12920</name>
</gene>
<dbReference type="SMART" id="SM00782">
    <property type="entry name" value="PhnA_Zn_Ribbon"/>
    <property type="match status" value="1"/>
</dbReference>
<organism evidence="2 3">
    <name type="scientific">Aliikangiella marina</name>
    <dbReference type="NCBI Taxonomy" id="1712262"/>
    <lineage>
        <taxon>Bacteria</taxon>
        <taxon>Pseudomonadati</taxon>
        <taxon>Pseudomonadota</taxon>
        <taxon>Gammaproteobacteria</taxon>
        <taxon>Oceanospirillales</taxon>
        <taxon>Pleioneaceae</taxon>
        <taxon>Aliikangiella</taxon>
    </lineage>
</organism>
<dbReference type="OrthoDB" id="9810131at2"/>
<comment type="caution">
    <text evidence="2">The sequence shown here is derived from an EMBL/GenBank/DDBJ whole genome shotgun (WGS) entry which is preliminary data.</text>
</comment>
<protein>
    <submittedName>
        <fullName evidence="2">PhnA protein</fullName>
    </submittedName>
</protein>
<reference evidence="2 3" key="1">
    <citation type="submission" date="2019-06" db="EMBL/GenBank/DDBJ databases">
        <title>Draft genome of Aliikangiella marina GYP-15.</title>
        <authorList>
            <person name="Wang G."/>
        </authorList>
    </citation>
    <scope>NUCLEOTIDE SEQUENCE [LARGE SCALE GENOMIC DNA]</scope>
    <source>
        <strain evidence="2 3">GYP-15</strain>
    </source>
</reference>
<evidence type="ECO:0000313" key="2">
    <source>
        <dbReference type="EMBL" id="TQV73766.1"/>
    </source>
</evidence>
<dbReference type="InterPro" id="IPR013991">
    <property type="entry name" value="PhnaA_N_proteobac"/>
</dbReference>
<feature type="domain" description="PhnA protein N-terminal proteobacterial" evidence="1">
    <location>
        <begin position="21"/>
        <end position="68"/>
    </location>
</feature>
<dbReference type="RefSeq" id="WP_142942474.1">
    <property type="nucleotide sequence ID" value="NZ_VIKR01000003.1"/>
</dbReference>
<dbReference type="Proteomes" id="UP000317839">
    <property type="component" value="Unassembled WGS sequence"/>
</dbReference>
<evidence type="ECO:0000313" key="3">
    <source>
        <dbReference type="Proteomes" id="UP000317839"/>
    </source>
</evidence>
<name>A0A545T975_9GAMM</name>
<proteinExistence type="predicted"/>
<sequence>MAKGLQKHQAHQDKLSLLGKDLARRSGRKCELCAAAGVSLKAVEVTLNPEPSIDNCIFICEACEVQLLKPKQRDNDYLRCLNNTVWNENLVVQATVVALLKQLDTQWASDLNEQVYRFTELEQLVTDITKKLTDH</sequence>
<dbReference type="AlphaFoldDB" id="A0A545T975"/>
<keyword evidence="3" id="KW-1185">Reference proteome</keyword>
<accession>A0A545T975</accession>
<dbReference type="EMBL" id="VIKR01000003">
    <property type="protein sequence ID" value="TQV73766.1"/>
    <property type="molecule type" value="Genomic_DNA"/>
</dbReference>